<keyword evidence="5" id="KW-1185">Reference proteome</keyword>
<dbReference type="InterPro" id="IPR015590">
    <property type="entry name" value="Aldehyde_DH_dom"/>
</dbReference>
<gene>
    <name evidence="4" type="ORF">AB2L27_09980</name>
</gene>
<protein>
    <submittedName>
        <fullName evidence="4">Aldehyde dehydrogenase (NADP(+))</fullName>
    </submittedName>
</protein>
<proteinExistence type="predicted"/>
<sequence length="479" mass="49012">MDAHRDAHADTTPDETTPETTPEDLEHVLAAARAAARPLARSTPAARADALEAVAGALEAARPELVALAAHETHLPQARLEGELTRTVFQARSFAAGLRDGSLTPTRVDHADPDWGTGPRPDLRRTVVPIGPVLVFAASNFPFAFSVFGGDSVSALAAGCPVVVKAHPGHPRLSLTTAQQVTAALSAVGFPDGAFALIEGVEASRRALTDPRIRAAGFTGSVRGGRALFDLAVSRPDPISFHGELGSVNPVVVTPAAWAERGAAVAEGWVGSLVLGAGQFCTNPGVVLVPDAEAFTAAVDLPAPGPMLNPGIVEGFVAAASDLGSQPGVRTAVEGEAGPDGAAARVFAVSAADVLANPHLLELEAFGPAGLVAGYSSEDELRAVLDVLPGQLTGTVQAGTDDPLAAEVGALLAEHVGRVVWNDWPTGVTVSPAQQHGGPWPATTTPTTTSVGTAAITRWQRPVAFQGFPATALPDELKD</sequence>
<evidence type="ECO:0000256" key="1">
    <source>
        <dbReference type="ARBA" id="ARBA00023002"/>
    </source>
</evidence>
<dbReference type="RefSeq" id="WP_370441308.1">
    <property type="nucleotide sequence ID" value="NZ_JBGFTU010000009.1"/>
</dbReference>
<dbReference type="InterPro" id="IPR050740">
    <property type="entry name" value="Aldehyde_DH_Superfamily"/>
</dbReference>
<feature type="region of interest" description="Disordered" evidence="2">
    <location>
        <begin position="1"/>
        <end position="22"/>
    </location>
</feature>
<feature type="domain" description="Aldehyde dehydrogenase" evidence="3">
    <location>
        <begin position="16"/>
        <end position="437"/>
    </location>
</feature>
<feature type="compositionally biased region" description="Basic and acidic residues" evidence="2">
    <location>
        <begin position="1"/>
        <end position="11"/>
    </location>
</feature>
<comment type="caution">
    <text evidence="4">The sequence shown here is derived from an EMBL/GenBank/DDBJ whole genome shotgun (WGS) entry which is preliminary data.</text>
</comment>
<dbReference type="PANTHER" id="PTHR43353">
    <property type="entry name" value="SUCCINATE-SEMIALDEHYDE DEHYDROGENASE, MITOCHONDRIAL"/>
    <property type="match status" value="1"/>
</dbReference>
<accession>A0ABV4H0K2</accession>
<dbReference type="Pfam" id="PF00171">
    <property type="entry name" value="Aldedh"/>
    <property type="match status" value="1"/>
</dbReference>
<dbReference type="InterPro" id="IPR016161">
    <property type="entry name" value="Ald_DH/histidinol_DH"/>
</dbReference>
<dbReference type="InterPro" id="IPR016162">
    <property type="entry name" value="Ald_DH_N"/>
</dbReference>
<dbReference type="PANTHER" id="PTHR43353:SF3">
    <property type="entry name" value="ALDEHYDE DEHYDROGENASE-RELATED"/>
    <property type="match status" value="1"/>
</dbReference>
<organism evidence="4 5">
    <name type="scientific">Kineococcus halophytocola</name>
    <dbReference type="NCBI Taxonomy" id="3234027"/>
    <lineage>
        <taxon>Bacteria</taxon>
        <taxon>Bacillati</taxon>
        <taxon>Actinomycetota</taxon>
        <taxon>Actinomycetes</taxon>
        <taxon>Kineosporiales</taxon>
        <taxon>Kineosporiaceae</taxon>
        <taxon>Kineococcus</taxon>
    </lineage>
</organism>
<dbReference type="EMBL" id="JBGFTU010000009">
    <property type="protein sequence ID" value="MEZ0165091.1"/>
    <property type="molecule type" value="Genomic_DNA"/>
</dbReference>
<dbReference type="SUPFAM" id="SSF53720">
    <property type="entry name" value="ALDH-like"/>
    <property type="match status" value="1"/>
</dbReference>
<evidence type="ECO:0000259" key="3">
    <source>
        <dbReference type="Pfam" id="PF00171"/>
    </source>
</evidence>
<reference evidence="4 5" key="1">
    <citation type="submission" date="2024-07" db="EMBL/GenBank/DDBJ databases">
        <authorList>
            <person name="Thanompreechachai J."/>
            <person name="Duangmal K."/>
        </authorList>
    </citation>
    <scope>NUCLEOTIDE SEQUENCE [LARGE SCALE GENOMIC DNA]</scope>
    <source>
        <strain evidence="4 5">LSe6-4</strain>
    </source>
</reference>
<dbReference type="Gene3D" id="3.40.605.10">
    <property type="entry name" value="Aldehyde Dehydrogenase, Chain A, domain 1"/>
    <property type="match status" value="1"/>
</dbReference>
<evidence type="ECO:0000313" key="4">
    <source>
        <dbReference type="EMBL" id="MEZ0165091.1"/>
    </source>
</evidence>
<feature type="compositionally biased region" description="Acidic residues" evidence="2">
    <location>
        <begin position="12"/>
        <end position="22"/>
    </location>
</feature>
<dbReference type="InterPro" id="IPR044151">
    <property type="entry name" value="ALDH_KGSADH"/>
</dbReference>
<dbReference type="InterPro" id="IPR016163">
    <property type="entry name" value="Ald_DH_C"/>
</dbReference>
<dbReference type="Gene3D" id="3.40.309.10">
    <property type="entry name" value="Aldehyde Dehydrogenase, Chain A, domain 2"/>
    <property type="match status" value="1"/>
</dbReference>
<evidence type="ECO:0000313" key="5">
    <source>
        <dbReference type="Proteomes" id="UP001565927"/>
    </source>
</evidence>
<dbReference type="CDD" id="cd07129">
    <property type="entry name" value="ALDH_KGSADH"/>
    <property type="match status" value="1"/>
</dbReference>
<name>A0ABV4H0K2_9ACTN</name>
<evidence type="ECO:0000256" key="2">
    <source>
        <dbReference type="SAM" id="MobiDB-lite"/>
    </source>
</evidence>
<dbReference type="Proteomes" id="UP001565927">
    <property type="component" value="Unassembled WGS sequence"/>
</dbReference>
<keyword evidence="1" id="KW-0560">Oxidoreductase</keyword>